<feature type="transmembrane region" description="Helical" evidence="6">
    <location>
        <begin position="292"/>
        <end position="311"/>
    </location>
</feature>
<feature type="transmembrane region" description="Helical" evidence="6">
    <location>
        <begin position="159"/>
        <end position="182"/>
    </location>
</feature>
<feature type="transmembrane region" description="Helical" evidence="6">
    <location>
        <begin position="213"/>
        <end position="237"/>
    </location>
</feature>
<keyword evidence="3 6" id="KW-0812">Transmembrane</keyword>
<evidence type="ECO:0000256" key="3">
    <source>
        <dbReference type="ARBA" id="ARBA00022692"/>
    </source>
</evidence>
<proteinExistence type="predicted"/>
<dbReference type="STRING" id="1121950.SAMN02745243_00567"/>
<dbReference type="PANTHER" id="PTHR32196:SF72">
    <property type="entry name" value="RIBOSE IMPORT PERMEASE PROTEIN RBSC"/>
    <property type="match status" value="1"/>
</dbReference>
<sequence>MKKVTDFLKSTAGMVLIVTIIVMVAVHFITGGNFFTAYNVSTLTRQASFVIIVAFGQTLVLLTGGIDLSVAAVGSVASMCAAKMMVESGINPAVSILVSCLVGLALGLINGVFIAYLKLTPFIVTLATAEIYKGIVYIVTKGTPIVGIPAGAKFLANGVLFGFLPTIVIIMLVICFALWMMLRYTKFGRYVYALGGNRNCAKIVGINTEKVLVMVYMLSGLLASIAGTMMACKLASFQATIGENWVNPTIAASVLGGTSMIGGIGGVVGTVIGGLLQQTVSTAITLLRVSSYWETVVTGGVVLIAVTIDALKENSAMRDKVGRLFKKK</sequence>
<evidence type="ECO:0000313" key="8">
    <source>
        <dbReference type="Proteomes" id="UP000184301"/>
    </source>
</evidence>
<dbReference type="PANTHER" id="PTHR32196">
    <property type="entry name" value="ABC TRANSPORTER PERMEASE PROTEIN YPHD-RELATED-RELATED"/>
    <property type="match status" value="1"/>
</dbReference>
<feature type="transmembrane region" description="Helical" evidence="6">
    <location>
        <begin position="94"/>
        <end position="116"/>
    </location>
</feature>
<protein>
    <submittedName>
        <fullName evidence="7">Ribose transport system permease protein</fullName>
    </submittedName>
</protein>
<dbReference type="AlphaFoldDB" id="A0A1M6J6T3"/>
<gene>
    <name evidence="7" type="ORF">SAMN02745243_00567</name>
</gene>
<dbReference type="InterPro" id="IPR001851">
    <property type="entry name" value="ABC_transp_permease"/>
</dbReference>
<keyword evidence="5 6" id="KW-0472">Membrane</keyword>
<evidence type="ECO:0000256" key="1">
    <source>
        <dbReference type="ARBA" id="ARBA00004651"/>
    </source>
</evidence>
<accession>A0A1M6J6T3</accession>
<evidence type="ECO:0000256" key="2">
    <source>
        <dbReference type="ARBA" id="ARBA00022475"/>
    </source>
</evidence>
<dbReference type="EMBL" id="FQZY01000008">
    <property type="protein sequence ID" value="SHJ42433.1"/>
    <property type="molecule type" value="Genomic_DNA"/>
</dbReference>
<reference evidence="7 8" key="1">
    <citation type="submission" date="2016-11" db="EMBL/GenBank/DDBJ databases">
        <authorList>
            <person name="Jaros S."/>
            <person name="Januszkiewicz K."/>
            <person name="Wedrychowicz H."/>
        </authorList>
    </citation>
    <scope>NUCLEOTIDE SEQUENCE [LARGE SCALE GENOMIC DNA]</scope>
    <source>
        <strain evidence="7 8">DSM 15480</strain>
    </source>
</reference>
<dbReference type="Proteomes" id="UP000184301">
    <property type="component" value="Unassembled WGS sequence"/>
</dbReference>
<keyword evidence="4 6" id="KW-1133">Transmembrane helix</keyword>
<feature type="transmembrane region" description="Helical" evidence="6">
    <location>
        <begin position="12"/>
        <end position="29"/>
    </location>
</feature>
<evidence type="ECO:0000256" key="6">
    <source>
        <dbReference type="SAM" id="Phobius"/>
    </source>
</evidence>
<dbReference type="GO" id="GO:0005886">
    <property type="term" value="C:plasma membrane"/>
    <property type="evidence" value="ECO:0007669"/>
    <property type="project" value="UniProtKB-SubCell"/>
</dbReference>
<dbReference type="OrthoDB" id="9813906at2"/>
<feature type="transmembrane region" description="Helical" evidence="6">
    <location>
        <begin position="122"/>
        <end position="139"/>
    </location>
</feature>
<dbReference type="CDD" id="cd06579">
    <property type="entry name" value="TM_PBP1_transp_AraH_like"/>
    <property type="match status" value="1"/>
</dbReference>
<dbReference type="GO" id="GO:0022857">
    <property type="term" value="F:transmembrane transporter activity"/>
    <property type="evidence" value="ECO:0007669"/>
    <property type="project" value="InterPro"/>
</dbReference>
<dbReference type="RefSeq" id="WP_073104669.1">
    <property type="nucleotide sequence ID" value="NZ_FQZY01000008.1"/>
</dbReference>
<evidence type="ECO:0000313" key="7">
    <source>
        <dbReference type="EMBL" id="SHJ42433.1"/>
    </source>
</evidence>
<evidence type="ECO:0000256" key="4">
    <source>
        <dbReference type="ARBA" id="ARBA00022989"/>
    </source>
</evidence>
<comment type="subcellular location">
    <subcellularLocation>
        <location evidence="1">Cell membrane</location>
        <topology evidence="1">Multi-pass membrane protein</topology>
    </subcellularLocation>
</comment>
<organism evidence="7 8">
    <name type="scientific">Hespellia stercorisuis DSM 15480</name>
    <dbReference type="NCBI Taxonomy" id="1121950"/>
    <lineage>
        <taxon>Bacteria</taxon>
        <taxon>Bacillati</taxon>
        <taxon>Bacillota</taxon>
        <taxon>Clostridia</taxon>
        <taxon>Lachnospirales</taxon>
        <taxon>Lachnospiraceae</taxon>
        <taxon>Hespellia</taxon>
    </lineage>
</organism>
<feature type="transmembrane region" description="Helical" evidence="6">
    <location>
        <begin position="49"/>
        <end position="82"/>
    </location>
</feature>
<keyword evidence="8" id="KW-1185">Reference proteome</keyword>
<feature type="transmembrane region" description="Helical" evidence="6">
    <location>
        <begin position="249"/>
        <end position="272"/>
    </location>
</feature>
<dbReference type="Pfam" id="PF02653">
    <property type="entry name" value="BPD_transp_2"/>
    <property type="match status" value="1"/>
</dbReference>
<keyword evidence="2" id="KW-1003">Cell membrane</keyword>
<evidence type="ECO:0000256" key="5">
    <source>
        <dbReference type="ARBA" id="ARBA00023136"/>
    </source>
</evidence>
<name>A0A1M6J6T3_9FIRM</name>